<dbReference type="Gene3D" id="2.60.40.10">
    <property type="entry name" value="Immunoglobulins"/>
    <property type="match status" value="2"/>
</dbReference>
<dbReference type="InterPro" id="IPR016147">
    <property type="entry name" value="Pili_assmbl_chaperone_N"/>
</dbReference>
<gene>
    <name evidence="12" type="ORF">HNO84_11435</name>
</gene>
<evidence type="ECO:0000313" key="12">
    <source>
        <dbReference type="EMBL" id="NUU02211.1"/>
    </source>
</evidence>
<reference evidence="12 13" key="1">
    <citation type="journal article" date="2020" name="Front. Plant Sci.">
        <title>Isolation of Rhizosphere Bacteria That Improve Quality and Water Stress Tolerance in Greenhouse Ornamentals.</title>
        <authorList>
            <person name="Nordstedt N.P."/>
            <person name="Jones M.L."/>
        </authorList>
    </citation>
    <scope>NUCLEOTIDE SEQUENCE [LARGE SCALE GENOMIC DNA]</scope>
    <source>
        <strain evidence="12 13">C6C2</strain>
    </source>
</reference>
<keyword evidence="7" id="KW-0393">Immunoglobulin domain</keyword>
<comment type="similarity">
    <text evidence="2 8">Belongs to the periplasmic pilus chaperone family.</text>
</comment>
<dbReference type="InterPro" id="IPR013783">
    <property type="entry name" value="Ig-like_fold"/>
</dbReference>
<evidence type="ECO:0000256" key="7">
    <source>
        <dbReference type="ARBA" id="ARBA00023319"/>
    </source>
</evidence>
<feature type="signal peptide" evidence="9">
    <location>
        <begin position="1"/>
        <end position="23"/>
    </location>
</feature>
<feature type="domain" description="Pili assembly chaperone C-terminal" evidence="11">
    <location>
        <begin position="175"/>
        <end position="239"/>
    </location>
</feature>
<dbReference type="RefSeq" id="WP_079218885.1">
    <property type="nucleotide sequence ID" value="NZ_CP018845.1"/>
</dbReference>
<dbReference type="PRINTS" id="PR00969">
    <property type="entry name" value="CHAPERONPILI"/>
</dbReference>
<dbReference type="InterPro" id="IPR001829">
    <property type="entry name" value="Pili_assmbl_chaperone_bac"/>
</dbReference>
<dbReference type="Pfam" id="PF02753">
    <property type="entry name" value="PapD_C"/>
    <property type="match status" value="1"/>
</dbReference>
<feature type="domain" description="Pili assembly chaperone N-terminal" evidence="10">
    <location>
        <begin position="24"/>
        <end position="145"/>
    </location>
</feature>
<keyword evidence="3" id="KW-1029">Fimbrium biogenesis</keyword>
<dbReference type="InterPro" id="IPR036316">
    <property type="entry name" value="Pili_assmbl_chap_C_dom_sf"/>
</dbReference>
<dbReference type="InterPro" id="IPR050643">
    <property type="entry name" value="Periplasmic_pilus_chap"/>
</dbReference>
<name>A0ABX2LVR1_9BURK</name>
<dbReference type="EMBL" id="JABFMT010000010">
    <property type="protein sequence ID" value="NUU02211.1"/>
    <property type="molecule type" value="Genomic_DNA"/>
</dbReference>
<dbReference type="Proteomes" id="UP000536746">
    <property type="component" value="Unassembled WGS sequence"/>
</dbReference>
<evidence type="ECO:0000259" key="10">
    <source>
        <dbReference type="Pfam" id="PF00345"/>
    </source>
</evidence>
<evidence type="ECO:0000256" key="9">
    <source>
        <dbReference type="SAM" id="SignalP"/>
    </source>
</evidence>
<evidence type="ECO:0000256" key="8">
    <source>
        <dbReference type="RuleBase" id="RU003918"/>
    </source>
</evidence>
<proteinExistence type="inferred from homology"/>
<comment type="subcellular location">
    <subcellularLocation>
        <location evidence="1 8">Periplasm</location>
    </subcellularLocation>
</comment>
<evidence type="ECO:0000313" key="13">
    <source>
        <dbReference type="Proteomes" id="UP000536746"/>
    </source>
</evidence>
<dbReference type="PANTHER" id="PTHR30251">
    <property type="entry name" value="PILUS ASSEMBLY CHAPERONE"/>
    <property type="match status" value="1"/>
</dbReference>
<dbReference type="PANTHER" id="PTHR30251:SF2">
    <property type="entry name" value="FIMBRIAL CHAPERONE YADV-RELATED"/>
    <property type="match status" value="1"/>
</dbReference>
<evidence type="ECO:0000256" key="1">
    <source>
        <dbReference type="ARBA" id="ARBA00004418"/>
    </source>
</evidence>
<evidence type="ECO:0000256" key="6">
    <source>
        <dbReference type="ARBA" id="ARBA00023186"/>
    </source>
</evidence>
<accession>A0ABX2LVR1</accession>
<evidence type="ECO:0000256" key="4">
    <source>
        <dbReference type="ARBA" id="ARBA00022729"/>
    </source>
</evidence>
<evidence type="ECO:0000256" key="2">
    <source>
        <dbReference type="ARBA" id="ARBA00007399"/>
    </source>
</evidence>
<feature type="chain" id="PRO_5045579258" evidence="9">
    <location>
        <begin position="24"/>
        <end position="248"/>
    </location>
</feature>
<evidence type="ECO:0000256" key="3">
    <source>
        <dbReference type="ARBA" id="ARBA00022558"/>
    </source>
</evidence>
<dbReference type="SUPFAM" id="SSF49354">
    <property type="entry name" value="PapD-like"/>
    <property type="match status" value="1"/>
</dbReference>
<organism evidence="12 13">
    <name type="scientific">Herbaspirillum robiniae</name>
    <dbReference type="NCBI Taxonomy" id="2014887"/>
    <lineage>
        <taxon>Bacteria</taxon>
        <taxon>Pseudomonadati</taxon>
        <taxon>Pseudomonadota</taxon>
        <taxon>Betaproteobacteria</taxon>
        <taxon>Burkholderiales</taxon>
        <taxon>Oxalobacteraceae</taxon>
        <taxon>Herbaspirillum</taxon>
    </lineage>
</organism>
<evidence type="ECO:0000256" key="5">
    <source>
        <dbReference type="ARBA" id="ARBA00022764"/>
    </source>
</evidence>
<dbReference type="InterPro" id="IPR008962">
    <property type="entry name" value="PapD-like_sf"/>
</dbReference>
<comment type="caution">
    <text evidence="12">The sequence shown here is derived from an EMBL/GenBank/DDBJ whole genome shotgun (WGS) entry which is preliminary data.</text>
</comment>
<keyword evidence="5" id="KW-0574">Periplasm</keyword>
<sequence>MNKYMKAALAAAMALSLHGAALAGVIINGTRVIFPSSEKEVTIRLSNEGAQPGLVQVWLDDGDVKSAPEQIKVPFVLTPPMFRIDPGKGQTVRLLYNQSPMPQDRESVYWLNMLEVPPKASDEDVNYIQMAFRTRIKVFFRPKELNVQEKVQEAAAQLKWSLAKSGGGKAYSLEVSNPTPYHVSFMRFKIEGAGGKSVINDDGGMVEPMKTASFPLDAGELPPGSLKLTYNWLNDFGAAIAGETQVSK</sequence>
<protein>
    <submittedName>
        <fullName evidence="12">Fimbria/pilus periplasmic chaperone</fullName>
    </submittedName>
</protein>
<keyword evidence="13" id="KW-1185">Reference proteome</keyword>
<dbReference type="SUPFAM" id="SSF49584">
    <property type="entry name" value="Periplasmic chaperone C-domain"/>
    <property type="match status" value="1"/>
</dbReference>
<dbReference type="PROSITE" id="PS00635">
    <property type="entry name" value="PILI_CHAPERONE"/>
    <property type="match status" value="1"/>
</dbReference>
<dbReference type="InterPro" id="IPR016148">
    <property type="entry name" value="Pili_assmbl_chaperone_C"/>
</dbReference>
<dbReference type="Pfam" id="PF00345">
    <property type="entry name" value="PapD_N"/>
    <property type="match status" value="1"/>
</dbReference>
<keyword evidence="6 8" id="KW-0143">Chaperone</keyword>
<keyword evidence="4 9" id="KW-0732">Signal</keyword>
<evidence type="ECO:0000259" key="11">
    <source>
        <dbReference type="Pfam" id="PF02753"/>
    </source>
</evidence>
<dbReference type="InterPro" id="IPR018046">
    <property type="entry name" value="Pili_assmbl_chaperone_CS"/>
</dbReference>